<reference evidence="2" key="1">
    <citation type="journal article" date="2018" name="BMC Genomics">
        <title>Genomic insights into host adaptation between the wheat stripe rust pathogen (Puccinia striiformis f. sp. tritici) and the barley stripe rust pathogen (Puccinia striiformis f. sp. hordei).</title>
        <authorList>
            <person name="Xia C."/>
            <person name="Wang M."/>
            <person name="Yin C."/>
            <person name="Cornejo O.E."/>
            <person name="Hulbert S.H."/>
            <person name="Chen X."/>
        </authorList>
    </citation>
    <scope>NUCLEOTIDE SEQUENCE [LARGE SCALE GENOMIC DNA]</scope>
    <source>
        <strain evidence="2">93-210</strain>
    </source>
</reference>
<reference evidence="2" key="2">
    <citation type="journal article" date="2018" name="Mol. Plant Microbe Interact.">
        <title>Genome sequence resources for the wheat stripe rust pathogen (Puccinia striiformis f. sp. tritici) and the barley stripe rust pathogen (Puccinia striiformis f. sp. hordei).</title>
        <authorList>
            <person name="Xia C."/>
            <person name="Wang M."/>
            <person name="Yin C."/>
            <person name="Cornejo O.E."/>
            <person name="Hulbert S.H."/>
            <person name="Chen X."/>
        </authorList>
    </citation>
    <scope>NUCLEOTIDE SEQUENCE [LARGE SCALE GENOMIC DNA]</scope>
    <source>
        <strain evidence="2">93-210</strain>
    </source>
</reference>
<reference evidence="1 2" key="3">
    <citation type="journal article" date="2022" name="Microbiol. Spectr.">
        <title>Folding features and dynamics of 3D genome architecture in plant fungal pathogens.</title>
        <authorList>
            <person name="Xia C."/>
        </authorList>
    </citation>
    <scope>NUCLEOTIDE SEQUENCE [LARGE SCALE GENOMIC DNA]</scope>
    <source>
        <strain evidence="1 2">93-210</strain>
    </source>
</reference>
<proteinExistence type="predicted"/>
<organism evidence="1 2">
    <name type="scientific">Puccinia striiformis f. sp. tritici</name>
    <dbReference type="NCBI Taxonomy" id="168172"/>
    <lineage>
        <taxon>Eukaryota</taxon>
        <taxon>Fungi</taxon>
        <taxon>Dikarya</taxon>
        <taxon>Basidiomycota</taxon>
        <taxon>Pucciniomycotina</taxon>
        <taxon>Pucciniomycetes</taxon>
        <taxon>Pucciniales</taxon>
        <taxon>Pucciniaceae</taxon>
        <taxon>Puccinia</taxon>
    </lineage>
</organism>
<gene>
    <name evidence="1" type="ORF">MJO28_012696</name>
</gene>
<dbReference type="EMBL" id="CM045876">
    <property type="protein sequence ID" value="KAI7942669.1"/>
    <property type="molecule type" value="Genomic_DNA"/>
</dbReference>
<evidence type="ECO:0000313" key="2">
    <source>
        <dbReference type="Proteomes" id="UP001060170"/>
    </source>
</evidence>
<accession>A0ACC0E0L8</accession>
<protein>
    <submittedName>
        <fullName evidence="1">Uncharacterized protein</fullName>
    </submittedName>
</protein>
<comment type="caution">
    <text evidence="1">The sequence shown here is derived from an EMBL/GenBank/DDBJ whole genome shotgun (WGS) entry which is preliminary data.</text>
</comment>
<dbReference type="Proteomes" id="UP001060170">
    <property type="component" value="Chromosome 12"/>
</dbReference>
<name>A0ACC0E0L8_9BASI</name>
<sequence>MGGGDYTRPSNSKCNSTPGRASNLDLDLKTSFPTLIEVMSASFTENPSPLIDTLTDYIENI</sequence>
<keyword evidence="2" id="KW-1185">Reference proteome</keyword>
<evidence type="ECO:0000313" key="1">
    <source>
        <dbReference type="EMBL" id="KAI7942669.1"/>
    </source>
</evidence>